<keyword evidence="5 6" id="KW-0067">ATP-binding</keyword>
<evidence type="ECO:0000256" key="1">
    <source>
        <dbReference type="ARBA" id="ARBA00001823"/>
    </source>
</evidence>
<keyword evidence="4 6" id="KW-0547">Nucleotide-binding</keyword>
<dbReference type="SUPFAM" id="SSF52540">
    <property type="entry name" value="P-loop containing nucleoside triphosphate hydrolases"/>
    <property type="match status" value="1"/>
</dbReference>
<comment type="function">
    <text evidence="6 7">Catalyzes the synthesis of activated sulfate.</text>
</comment>
<feature type="domain" description="APS kinase" evidence="8">
    <location>
        <begin position="37"/>
        <end position="187"/>
    </location>
</feature>
<sequence>MDIKEKGCVETDNPNHVYPIFDRMMSRADKEELLHQKGLMVWFTGLSGSGKSTIAIALERELHKRGLLCRILDGDNIRSGINNNLGFSAADRVENIRRIAEVGRLFVDTGIITLAAFISPNNDIRKMAASIIGEDDFMEVYVSTPIEECERRDVKGLYAKARRGEIANFTGISAPFEAPEHPALSLDTSVLTLEESVHQLLEKILPKIRK</sequence>
<evidence type="ECO:0000256" key="6">
    <source>
        <dbReference type="HAMAP-Rule" id="MF_00065"/>
    </source>
</evidence>
<name>A0ABZ2ILI1_9BACT</name>
<comment type="similarity">
    <text evidence="6 7">Belongs to the APS kinase family.</text>
</comment>
<dbReference type="PANTHER" id="PTHR42700:SF1">
    <property type="entry name" value="SULFATE ADENYLYLTRANSFERASE"/>
    <property type="match status" value="1"/>
</dbReference>
<evidence type="ECO:0000313" key="10">
    <source>
        <dbReference type="Proteomes" id="UP001320603"/>
    </source>
</evidence>
<dbReference type="InterPro" id="IPR050512">
    <property type="entry name" value="Sulf_AdTrans/APS_kinase"/>
</dbReference>
<dbReference type="EMBL" id="CP146284">
    <property type="protein sequence ID" value="WWV66737.1"/>
    <property type="molecule type" value="Genomic_DNA"/>
</dbReference>
<proteinExistence type="inferred from homology"/>
<dbReference type="CDD" id="cd02027">
    <property type="entry name" value="APSK"/>
    <property type="match status" value="1"/>
</dbReference>
<evidence type="ECO:0000256" key="5">
    <source>
        <dbReference type="ARBA" id="ARBA00022840"/>
    </source>
</evidence>
<gene>
    <name evidence="6 9" type="primary">cysC</name>
    <name evidence="9" type="ORF">NEE14_001705</name>
</gene>
<keyword evidence="10" id="KW-1185">Reference proteome</keyword>
<comment type="pathway">
    <text evidence="6 7">Sulfur metabolism; hydrogen sulfide biosynthesis; sulfite from sulfate: step 2/3.</text>
</comment>
<dbReference type="HAMAP" id="MF_00065">
    <property type="entry name" value="Adenylyl_sulf_kinase"/>
    <property type="match status" value="1"/>
</dbReference>
<dbReference type="InterPro" id="IPR059117">
    <property type="entry name" value="APS_kinase_dom"/>
</dbReference>
<feature type="binding site" evidence="6">
    <location>
        <begin position="45"/>
        <end position="52"/>
    </location>
    <ligand>
        <name>ATP</name>
        <dbReference type="ChEBI" id="CHEBI:30616"/>
    </ligand>
</feature>
<dbReference type="PANTHER" id="PTHR42700">
    <property type="entry name" value="SULFATE ADENYLYLTRANSFERASE"/>
    <property type="match status" value="1"/>
</dbReference>
<evidence type="ECO:0000313" key="9">
    <source>
        <dbReference type="EMBL" id="WWV66737.1"/>
    </source>
</evidence>
<evidence type="ECO:0000256" key="4">
    <source>
        <dbReference type="ARBA" id="ARBA00022741"/>
    </source>
</evidence>
<keyword evidence="3 6" id="KW-0808">Transferase</keyword>
<dbReference type="InterPro" id="IPR027417">
    <property type="entry name" value="P-loop_NTPase"/>
</dbReference>
<accession>A0ABZ2ILI1</accession>
<organism evidence="9 10">
    <name type="scientific">Parabacteroides absconsus</name>
    <dbReference type="NCBI Taxonomy" id="2951805"/>
    <lineage>
        <taxon>Bacteria</taxon>
        <taxon>Pseudomonadati</taxon>
        <taxon>Bacteroidota</taxon>
        <taxon>Bacteroidia</taxon>
        <taxon>Bacteroidales</taxon>
        <taxon>Tannerellaceae</taxon>
        <taxon>Parabacteroides</taxon>
    </lineage>
</organism>
<dbReference type="RefSeq" id="WP_251967707.1">
    <property type="nucleotide sequence ID" value="NZ_CP146284.1"/>
</dbReference>
<dbReference type="GO" id="GO:0004020">
    <property type="term" value="F:adenylylsulfate kinase activity"/>
    <property type="evidence" value="ECO:0007669"/>
    <property type="project" value="UniProtKB-EC"/>
</dbReference>
<protein>
    <recommendedName>
        <fullName evidence="2 6">Adenylyl-sulfate kinase</fullName>
        <ecNumber evidence="2 6">2.7.1.25</ecNumber>
    </recommendedName>
    <alternativeName>
        <fullName evidence="6">APS kinase</fullName>
    </alternativeName>
    <alternativeName>
        <fullName evidence="6">ATP adenosine-5'-phosphosulfate 3'-phosphotransferase</fullName>
    </alternativeName>
    <alternativeName>
        <fullName evidence="6">Adenosine-5'-phosphosulfate kinase</fullName>
    </alternativeName>
</protein>
<evidence type="ECO:0000256" key="7">
    <source>
        <dbReference type="RuleBase" id="RU004347"/>
    </source>
</evidence>
<dbReference type="InterPro" id="IPR002891">
    <property type="entry name" value="APS"/>
</dbReference>
<evidence type="ECO:0000259" key="8">
    <source>
        <dbReference type="Pfam" id="PF01583"/>
    </source>
</evidence>
<dbReference type="NCBIfam" id="NF003013">
    <property type="entry name" value="PRK03846.1"/>
    <property type="match status" value="1"/>
</dbReference>
<dbReference type="Proteomes" id="UP001320603">
    <property type="component" value="Chromosome"/>
</dbReference>
<dbReference type="Pfam" id="PF01583">
    <property type="entry name" value="APS_kinase"/>
    <property type="match status" value="1"/>
</dbReference>
<keyword evidence="6" id="KW-0597">Phosphoprotein</keyword>
<keyword evidence="6 7" id="KW-0418">Kinase</keyword>
<feature type="active site" description="Phosphoserine intermediate" evidence="6">
    <location>
        <position position="119"/>
    </location>
</feature>
<reference evidence="9 10" key="1">
    <citation type="submission" date="2024-02" db="EMBL/GenBank/DDBJ databases">
        <title>Whole genome sequencing of Parabacteroides sp. AD58.</title>
        <authorList>
            <person name="Chaplin A.V."/>
            <person name="Pikina A.P."/>
            <person name="Sokolova S.R."/>
            <person name="Korostin D.O."/>
            <person name="Efimov B.A."/>
        </authorList>
    </citation>
    <scope>NUCLEOTIDE SEQUENCE [LARGE SCALE GENOMIC DNA]</scope>
    <source>
        <strain evidence="9 10">AD58</strain>
    </source>
</reference>
<comment type="catalytic activity">
    <reaction evidence="1 6 7">
        <text>adenosine 5'-phosphosulfate + ATP = 3'-phosphoadenylyl sulfate + ADP + H(+)</text>
        <dbReference type="Rhea" id="RHEA:24152"/>
        <dbReference type="ChEBI" id="CHEBI:15378"/>
        <dbReference type="ChEBI" id="CHEBI:30616"/>
        <dbReference type="ChEBI" id="CHEBI:58243"/>
        <dbReference type="ChEBI" id="CHEBI:58339"/>
        <dbReference type="ChEBI" id="CHEBI:456216"/>
        <dbReference type="EC" id="2.7.1.25"/>
    </reaction>
</comment>
<dbReference type="NCBIfam" id="TIGR00455">
    <property type="entry name" value="apsK"/>
    <property type="match status" value="1"/>
</dbReference>
<evidence type="ECO:0000256" key="2">
    <source>
        <dbReference type="ARBA" id="ARBA00012121"/>
    </source>
</evidence>
<evidence type="ECO:0000256" key="3">
    <source>
        <dbReference type="ARBA" id="ARBA00022679"/>
    </source>
</evidence>
<dbReference type="Gene3D" id="3.40.50.300">
    <property type="entry name" value="P-loop containing nucleotide triphosphate hydrolases"/>
    <property type="match status" value="1"/>
</dbReference>
<dbReference type="EC" id="2.7.1.25" evidence="2 6"/>